<evidence type="ECO:0000256" key="1">
    <source>
        <dbReference type="SAM" id="MobiDB-lite"/>
    </source>
</evidence>
<dbReference type="EMBL" id="PJQD01000014">
    <property type="protein sequence ID" value="POY75530.1"/>
    <property type="molecule type" value="Genomic_DNA"/>
</dbReference>
<evidence type="ECO:0000256" key="2">
    <source>
        <dbReference type="SAM" id="Phobius"/>
    </source>
</evidence>
<dbReference type="AlphaFoldDB" id="A0A2S5BFJ5"/>
<reference evidence="3 4" key="1">
    <citation type="journal article" date="2018" name="Front. Microbiol.">
        <title>Prospects for Fungal Bioremediation of Acidic Radioactive Waste Sites: Characterization and Genome Sequence of Rhodotorula taiwanensis MD1149.</title>
        <authorList>
            <person name="Tkavc R."/>
            <person name="Matrosova V.Y."/>
            <person name="Grichenko O.E."/>
            <person name="Gostincar C."/>
            <person name="Volpe R.P."/>
            <person name="Klimenkova P."/>
            <person name="Gaidamakova E.K."/>
            <person name="Zhou C.E."/>
            <person name="Stewart B.J."/>
            <person name="Lyman M.G."/>
            <person name="Malfatti S.A."/>
            <person name="Rubinfeld B."/>
            <person name="Courtot M."/>
            <person name="Singh J."/>
            <person name="Dalgard C.L."/>
            <person name="Hamilton T."/>
            <person name="Frey K.G."/>
            <person name="Gunde-Cimerman N."/>
            <person name="Dugan L."/>
            <person name="Daly M.J."/>
        </authorList>
    </citation>
    <scope>NUCLEOTIDE SEQUENCE [LARGE SCALE GENOMIC DNA]</scope>
    <source>
        <strain evidence="3 4">MD1149</strain>
    </source>
</reference>
<dbReference type="STRING" id="741276.A0A2S5BFJ5"/>
<comment type="caution">
    <text evidence="3">The sequence shown here is derived from an EMBL/GenBank/DDBJ whole genome shotgun (WGS) entry which is preliminary data.</text>
</comment>
<gene>
    <name evidence="3" type="ORF">BMF94_1433</name>
</gene>
<sequence length="496" mass="55253">MNRAFASLISAWPRSRTSRDGDRIELPSYDPLLADHRESSDSVRIAAGKPSGSSSPRASWRARGSAPILCVITLAIGFLLARYGLPGRRTASGLAYPSEANVWSEFGDGSDEVRVGTKPTDLLEPCKRTILLPWSSFSAGMGSLVTASMQAMLFAKKHDYEFIFSRDANYYGTFLDSFEPTDHTRCRVTEDMYAQTDRAQLHTVTSEAYRGPEPARDVQATDRVMLAGADAIVMNWWVRNMTYGDISELDSLPPSSAYSPRPGSDTIPALFRKRFYQYSALSAEFFRMSPKIRALRDKYKWDLGLEGAAKKPTIGVHFRGGDKLTMECRPSAQLSCGNITVHCMAARDALQSFAPAYPSFDIKSSKVRLLLMSAEPDAPRLFQSEPICAEHFTVETFPHEGTDKSYVQSDFRAMPLEKRIEDTHRFLAEIDILANWVDAAVVSANSNAGRLIMTRGGPTRVINEHRVRSVDIPWHPFQFPPFAGYCDGTRPCYPPP</sequence>
<keyword evidence="2" id="KW-0812">Transmembrane</keyword>
<accession>A0A2S5BFJ5</accession>
<organism evidence="3 4">
    <name type="scientific">Rhodotorula taiwanensis</name>
    <dbReference type="NCBI Taxonomy" id="741276"/>
    <lineage>
        <taxon>Eukaryota</taxon>
        <taxon>Fungi</taxon>
        <taxon>Dikarya</taxon>
        <taxon>Basidiomycota</taxon>
        <taxon>Pucciniomycotina</taxon>
        <taxon>Microbotryomycetes</taxon>
        <taxon>Sporidiobolales</taxon>
        <taxon>Sporidiobolaceae</taxon>
        <taxon>Rhodotorula</taxon>
    </lineage>
</organism>
<name>A0A2S5BFJ5_9BASI</name>
<protein>
    <submittedName>
        <fullName evidence="3">Uncharacterized protein</fullName>
    </submittedName>
</protein>
<keyword evidence="2" id="KW-1133">Transmembrane helix</keyword>
<proteinExistence type="predicted"/>
<keyword evidence="2" id="KW-0472">Membrane</keyword>
<dbReference type="Proteomes" id="UP000237144">
    <property type="component" value="Unassembled WGS sequence"/>
</dbReference>
<evidence type="ECO:0000313" key="3">
    <source>
        <dbReference type="EMBL" id="POY75530.1"/>
    </source>
</evidence>
<evidence type="ECO:0000313" key="4">
    <source>
        <dbReference type="Proteomes" id="UP000237144"/>
    </source>
</evidence>
<keyword evidence="4" id="KW-1185">Reference proteome</keyword>
<feature type="transmembrane region" description="Helical" evidence="2">
    <location>
        <begin position="66"/>
        <end position="85"/>
    </location>
</feature>
<feature type="region of interest" description="Disordered" evidence="1">
    <location>
        <begin position="41"/>
        <end position="60"/>
    </location>
</feature>